<dbReference type="InterPro" id="IPR027417">
    <property type="entry name" value="P-loop_NTPase"/>
</dbReference>
<dbReference type="Gene3D" id="3.40.50.300">
    <property type="entry name" value="P-loop containing nucleotide triphosphate hydrolases"/>
    <property type="match status" value="2"/>
</dbReference>
<dbReference type="GO" id="GO:0009376">
    <property type="term" value="C:HslUV protease complex"/>
    <property type="evidence" value="ECO:0007669"/>
    <property type="project" value="InterPro"/>
</dbReference>
<dbReference type="GO" id="GO:0005524">
    <property type="term" value="F:ATP binding"/>
    <property type="evidence" value="ECO:0007669"/>
    <property type="project" value="UniProtKB-KW"/>
</dbReference>
<dbReference type="Pfam" id="PF00004">
    <property type="entry name" value="AAA"/>
    <property type="match status" value="1"/>
</dbReference>
<proteinExistence type="inferred from homology"/>
<dbReference type="PANTHER" id="PTHR48102">
    <property type="entry name" value="ATP-DEPENDENT CLP PROTEASE ATP-BINDING SUBUNIT CLPX-LIKE, MITOCHONDRIAL-RELATED"/>
    <property type="match status" value="1"/>
</dbReference>
<name>A0A517M551_9BACT</name>
<evidence type="ECO:0000313" key="9">
    <source>
        <dbReference type="Proteomes" id="UP000319557"/>
    </source>
</evidence>
<comment type="similarity">
    <text evidence="1">Belongs to the ClpX chaperone family. HslU subfamily.</text>
</comment>
<dbReference type="InterPro" id="IPR003593">
    <property type="entry name" value="AAA+_ATPase"/>
</dbReference>
<evidence type="ECO:0000259" key="7">
    <source>
        <dbReference type="SMART" id="SM01086"/>
    </source>
</evidence>
<dbReference type="Gene3D" id="1.10.8.60">
    <property type="match status" value="1"/>
</dbReference>
<dbReference type="RefSeq" id="WP_246105790.1">
    <property type="nucleotide sequence ID" value="NZ_CP036261.1"/>
</dbReference>
<accession>A0A517M551</accession>
<dbReference type="PANTHER" id="PTHR48102:SF3">
    <property type="entry name" value="ATP-DEPENDENT PROTEASE ATPASE SUBUNIT HSLU"/>
    <property type="match status" value="1"/>
</dbReference>
<evidence type="ECO:0000259" key="6">
    <source>
        <dbReference type="SMART" id="SM00382"/>
    </source>
</evidence>
<dbReference type="GO" id="GO:0008233">
    <property type="term" value="F:peptidase activity"/>
    <property type="evidence" value="ECO:0007669"/>
    <property type="project" value="UniProtKB-KW"/>
</dbReference>
<keyword evidence="2" id="KW-0547">Nucleotide-binding</keyword>
<keyword evidence="3" id="KW-0067">ATP-binding</keyword>
<dbReference type="InterPro" id="IPR019489">
    <property type="entry name" value="Clp_ATPase_C"/>
</dbReference>
<gene>
    <name evidence="8" type="primary">clpY</name>
    <name evidence="8" type="ORF">EC9_42000</name>
</gene>
<evidence type="ECO:0000256" key="5">
    <source>
        <dbReference type="SAM" id="Coils"/>
    </source>
</evidence>
<dbReference type="AlphaFoldDB" id="A0A517M551"/>
<protein>
    <submittedName>
        <fullName evidence="8">ATP-dependent protease ATPase subunit ClpY</fullName>
    </submittedName>
</protein>
<keyword evidence="5" id="KW-0175">Coiled coil</keyword>
<keyword evidence="9" id="KW-1185">Reference proteome</keyword>
<feature type="coiled-coil region" evidence="5">
    <location>
        <begin position="160"/>
        <end position="187"/>
    </location>
</feature>
<dbReference type="NCBIfam" id="TIGR00390">
    <property type="entry name" value="hslU"/>
    <property type="match status" value="1"/>
</dbReference>
<keyword evidence="8" id="KW-0378">Hydrolase</keyword>
<evidence type="ECO:0000256" key="4">
    <source>
        <dbReference type="ARBA" id="ARBA00023186"/>
    </source>
</evidence>
<dbReference type="Proteomes" id="UP000319557">
    <property type="component" value="Chromosome"/>
</dbReference>
<dbReference type="Pfam" id="PF07724">
    <property type="entry name" value="AAA_2"/>
    <property type="match status" value="1"/>
</dbReference>
<dbReference type="SMART" id="SM00382">
    <property type="entry name" value="AAA"/>
    <property type="match status" value="1"/>
</dbReference>
<evidence type="ECO:0000256" key="1">
    <source>
        <dbReference type="ARBA" id="ARBA00009771"/>
    </source>
</evidence>
<evidence type="ECO:0000256" key="3">
    <source>
        <dbReference type="ARBA" id="ARBA00022840"/>
    </source>
</evidence>
<dbReference type="SUPFAM" id="SSF52540">
    <property type="entry name" value="P-loop containing nucleoside triphosphate hydrolases"/>
    <property type="match status" value="1"/>
</dbReference>
<dbReference type="KEGG" id="ruv:EC9_42000"/>
<evidence type="ECO:0000313" key="8">
    <source>
        <dbReference type="EMBL" id="QDS89997.1"/>
    </source>
</evidence>
<keyword evidence="8" id="KW-0645">Protease</keyword>
<reference evidence="8 9" key="1">
    <citation type="submission" date="2019-02" db="EMBL/GenBank/DDBJ databases">
        <title>Deep-cultivation of Planctomycetes and their phenomic and genomic characterization uncovers novel biology.</title>
        <authorList>
            <person name="Wiegand S."/>
            <person name="Jogler M."/>
            <person name="Boedeker C."/>
            <person name="Pinto D."/>
            <person name="Vollmers J."/>
            <person name="Rivas-Marin E."/>
            <person name="Kohn T."/>
            <person name="Peeters S.H."/>
            <person name="Heuer A."/>
            <person name="Rast P."/>
            <person name="Oberbeckmann S."/>
            <person name="Bunk B."/>
            <person name="Jeske O."/>
            <person name="Meyerdierks A."/>
            <person name="Storesund J.E."/>
            <person name="Kallscheuer N."/>
            <person name="Luecker S."/>
            <person name="Lage O.M."/>
            <person name="Pohl T."/>
            <person name="Merkel B.J."/>
            <person name="Hornburger P."/>
            <person name="Mueller R.-W."/>
            <person name="Bruemmer F."/>
            <person name="Labrenz M."/>
            <person name="Spormann A.M."/>
            <person name="Op den Camp H."/>
            <person name="Overmann J."/>
            <person name="Amann R."/>
            <person name="Jetten M.S.M."/>
            <person name="Mascher T."/>
            <person name="Medema M.H."/>
            <person name="Devos D.P."/>
            <person name="Kaster A.-K."/>
            <person name="Ovreas L."/>
            <person name="Rohde M."/>
            <person name="Galperin M.Y."/>
            <person name="Jogler C."/>
        </authorList>
    </citation>
    <scope>NUCLEOTIDE SEQUENCE [LARGE SCALE GENOMIC DNA]</scope>
    <source>
        <strain evidence="8 9">EC9</strain>
    </source>
</reference>
<dbReference type="GO" id="GO:0016887">
    <property type="term" value="F:ATP hydrolysis activity"/>
    <property type="evidence" value="ECO:0007669"/>
    <property type="project" value="InterPro"/>
</dbReference>
<feature type="domain" description="Clp ATPase C-terminal" evidence="7">
    <location>
        <begin position="355"/>
        <end position="449"/>
    </location>
</feature>
<sequence>MSDSHNVVDALGKLTPAETVKQLDRYIVGQRQAKRAVAVALRNRWRRQQLSEEMQGEIAPKNILMIGPTGVGKTEIARRLARMTGAPFIKVEATKYTEVGYYGRDVESMVRELVENGLGLVREKFQDQVREEAEQRVENRLVDLLVPGSTELPSLSQALEESATETADDAEQRLQRTRDKMRKMLQAGTLEERLVEVTTQSKSAPMVVGGMGMENMDIDLQGMFEKIMPRGSQSREMKVNEARQVLMEQETEALLDPEAMNAEAIRLAEELGIIFVDEIDKVIATDGKNADVSRQGVQRDLLPIVEGTSVQTRYGYVRTDHILFIAAGAFHRGKPSELMPELQGRFPIRVELDELTEHDFLQILTEPKNSLTRQYEALLATEQVTIEFQQDALAQLARYAFKVNQSTQNIGARRLYTIMERLLEELSFEAPELGKSSVKIDAAYVEQRLNEIAEDEDLSKFIL</sequence>
<dbReference type="InterPro" id="IPR004491">
    <property type="entry name" value="HslU"/>
</dbReference>
<dbReference type="InterPro" id="IPR003959">
    <property type="entry name" value="ATPase_AAA_core"/>
</dbReference>
<dbReference type="GO" id="GO:0051603">
    <property type="term" value="P:proteolysis involved in protein catabolic process"/>
    <property type="evidence" value="ECO:0007669"/>
    <property type="project" value="TreeGrafter"/>
</dbReference>
<evidence type="ECO:0000256" key="2">
    <source>
        <dbReference type="ARBA" id="ARBA00022741"/>
    </source>
</evidence>
<dbReference type="InterPro" id="IPR050052">
    <property type="entry name" value="ATP-dep_Clp_protease_ClpX"/>
</dbReference>
<dbReference type="EMBL" id="CP036261">
    <property type="protein sequence ID" value="QDS89997.1"/>
    <property type="molecule type" value="Genomic_DNA"/>
</dbReference>
<dbReference type="SMART" id="SM01086">
    <property type="entry name" value="ClpB_D2-small"/>
    <property type="match status" value="1"/>
</dbReference>
<organism evidence="8 9">
    <name type="scientific">Rosistilla ulvae</name>
    <dbReference type="NCBI Taxonomy" id="1930277"/>
    <lineage>
        <taxon>Bacteria</taxon>
        <taxon>Pseudomonadati</taxon>
        <taxon>Planctomycetota</taxon>
        <taxon>Planctomycetia</taxon>
        <taxon>Pirellulales</taxon>
        <taxon>Pirellulaceae</taxon>
        <taxon>Rosistilla</taxon>
    </lineage>
</organism>
<dbReference type="NCBIfam" id="NF003544">
    <property type="entry name" value="PRK05201.1"/>
    <property type="match status" value="1"/>
</dbReference>
<keyword evidence="4" id="KW-0143">Chaperone</keyword>
<feature type="domain" description="AAA+ ATPase" evidence="6">
    <location>
        <begin position="59"/>
        <end position="352"/>
    </location>
</feature>